<dbReference type="EMBL" id="GBXM01014707">
    <property type="protein sequence ID" value="JAH93870.1"/>
    <property type="molecule type" value="Transcribed_RNA"/>
</dbReference>
<organism evidence="1">
    <name type="scientific">Anguilla anguilla</name>
    <name type="common">European freshwater eel</name>
    <name type="synonym">Muraena anguilla</name>
    <dbReference type="NCBI Taxonomy" id="7936"/>
    <lineage>
        <taxon>Eukaryota</taxon>
        <taxon>Metazoa</taxon>
        <taxon>Chordata</taxon>
        <taxon>Craniata</taxon>
        <taxon>Vertebrata</taxon>
        <taxon>Euteleostomi</taxon>
        <taxon>Actinopterygii</taxon>
        <taxon>Neopterygii</taxon>
        <taxon>Teleostei</taxon>
        <taxon>Anguilliformes</taxon>
        <taxon>Anguillidae</taxon>
        <taxon>Anguilla</taxon>
    </lineage>
</organism>
<sequence>MNGCTQFFVLGNRNVRTPLQKHIYTKNDAGKIIQL</sequence>
<evidence type="ECO:0000313" key="1">
    <source>
        <dbReference type="EMBL" id="JAH93870.1"/>
    </source>
</evidence>
<dbReference type="AlphaFoldDB" id="A0A0E9WW81"/>
<reference evidence="1" key="1">
    <citation type="submission" date="2014-11" db="EMBL/GenBank/DDBJ databases">
        <authorList>
            <person name="Amaro Gonzalez C."/>
        </authorList>
    </citation>
    <scope>NUCLEOTIDE SEQUENCE</scope>
</reference>
<reference evidence="1" key="2">
    <citation type="journal article" date="2015" name="Fish Shellfish Immunol.">
        <title>Early steps in the European eel (Anguilla anguilla)-Vibrio vulnificus interaction in the gills: Role of the RtxA13 toxin.</title>
        <authorList>
            <person name="Callol A."/>
            <person name="Pajuelo D."/>
            <person name="Ebbesson L."/>
            <person name="Teles M."/>
            <person name="MacKenzie S."/>
            <person name="Amaro C."/>
        </authorList>
    </citation>
    <scope>NUCLEOTIDE SEQUENCE</scope>
</reference>
<accession>A0A0E9WW81</accession>
<name>A0A0E9WW81_ANGAN</name>
<protein>
    <submittedName>
        <fullName evidence="1">Uncharacterized protein</fullName>
    </submittedName>
</protein>
<proteinExistence type="predicted"/>